<evidence type="ECO:0000256" key="8">
    <source>
        <dbReference type="ARBA" id="ARBA00022741"/>
    </source>
</evidence>
<evidence type="ECO:0000256" key="18">
    <source>
        <dbReference type="PIRSR" id="PIRSR039102-3"/>
    </source>
</evidence>
<comment type="cofactor">
    <cofactor evidence="1">
        <name>Mn(2+)</name>
        <dbReference type="ChEBI" id="CHEBI:29035"/>
    </cofactor>
</comment>
<dbReference type="PIRSF" id="PIRSF039102">
    <property type="entry name" value="Ddl/VanB"/>
    <property type="match status" value="1"/>
</dbReference>
<dbReference type="Gene3D" id="3.40.50.20">
    <property type="match status" value="1"/>
</dbReference>
<keyword evidence="13 18" id="KW-0464">Manganese</keyword>
<dbReference type="InterPro" id="IPR016185">
    <property type="entry name" value="PreATP-grasp_dom_sf"/>
</dbReference>
<feature type="binding site" evidence="18">
    <location>
        <position position="260"/>
    </location>
    <ligand>
        <name>Mg(2+)</name>
        <dbReference type="ChEBI" id="CHEBI:18420"/>
        <label>1</label>
    </ligand>
</feature>
<dbReference type="PROSITE" id="PS00844">
    <property type="entry name" value="DALA_DALA_LIGASE_2"/>
    <property type="match status" value="1"/>
</dbReference>
<dbReference type="EC" id="6.3.2.4" evidence="4 16"/>
<feature type="binding site" evidence="18">
    <location>
        <position position="247"/>
    </location>
    <ligand>
        <name>Mg(2+)</name>
        <dbReference type="ChEBI" id="CHEBI:18420"/>
        <label>1</label>
    </ligand>
</feature>
<dbReference type="UniPathway" id="UPA00219"/>
<dbReference type="Gene3D" id="3.30.470.20">
    <property type="entry name" value="ATP-grasp fold, B domain"/>
    <property type="match status" value="1"/>
</dbReference>
<dbReference type="FunFam" id="3.30.470.20:FF:000008">
    <property type="entry name" value="D-alanine--D-alanine ligase"/>
    <property type="match status" value="1"/>
</dbReference>
<keyword evidence="6 16" id="KW-0436">Ligase</keyword>
<evidence type="ECO:0000256" key="4">
    <source>
        <dbReference type="ARBA" id="ARBA00012216"/>
    </source>
</evidence>
<dbReference type="Proteomes" id="UP000366872">
    <property type="component" value="Unassembled WGS sequence"/>
</dbReference>
<keyword evidence="5 16" id="KW-0963">Cytoplasm</keyword>
<evidence type="ECO:0000256" key="2">
    <source>
        <dbReference type="ARBA" id="ARBA00004496"/>
    </source>
</evidence>
<keyword evidence="7 18" id="KW-0479">Metal-binding</keyword>
<evidence type="ECO:0000256" key="1">
    <source>
        <dbReference type="ARBA" id="ARBA00001936"/>
    </source>
</evidence>
<comment type="pathway">
    <text evidence="16">Cell wall biogenesis; peptidoglycan biosynthesis.</text>
</comment>
<dbReference type="InterPro" id="IPR011095">
    <property type="entry name" value="Dala_Dala_lig_C"/>
</dbReference>
<evidence type="ECO:0000313" key="21">
    <source>
        <dbReference type="EMBL" id="VGO15270.1"/>
    </source>
</evidence>
<evidence type="ECO:0000256" key="15">
    <source>
        <dbReference type="ARBA" id="ARBA00047614"/>
    </source>
</evidence>
<dbReference type="GO" id="GO:0071555">
    <property type="term" value="P:cell wall organization"/>
    <property type="evidence" value="ECO:0007669"/>
    <property type="project" value="UniProtKB-KW"/>
</dbReference>
<keyword evidence="14 16" id="KW-0961">Cell wall biogenesis/degradation</keyword>
<evidence type="ECO:0000256" key="9">
    <source>
        <dbReference type="ARBA" id="ARBA00022840"/>
    </source>
</evidence>
<evidence type="ECO:0000256" key="5">
    <source>
        <dbReference type="ARBA" id="ARBA00022490"/>
    </source>
</evidence>
<dbReference type="NCBIfam" id="NF002378">
    <property type="entry name" value="PRK01372.1"/>
    <property type="match status" value="1"/>
</dbReference>
<evidence type="ECO:0000256" key="17">
    <source>
        <dbReference type="PIRSR" id="PIRSR039102-1"/>
    </source>
</evidence>
<dbReference type="HAMAP" id="MF_00047">
    <property type="entry name" value="Dala_Dala_lig"/>
    <property type="match status" value="1"/>
</dbReference>
<keyword evidence="12 16" id="KW-0573">Peptidoglycan synthesis</keyword>
<dbReference type="Gene3D" id="3.30.1490.20">
    <property type="entry name" value="ATP-grasp fold, A domain"/>
    <property type="match status" value="1"/>
</dbReference>
<comment type="subcellular location">
    <subcellularLocation>
        <location evidence="2 16">Cytoplasm</location>
    </subcellularLocation>
</comment>
<dbReference type="InterPro" id="IPR000291">
    <property type="entry name" value="D-Ala_lig_Van_CS"/>
</dbReference>
<dbReference type="PANTHER" id="PTHR23132">
    <property type="entry name" value="D-ALANINE--D-ALANINE LIGASE"/>
    <property type="match status" value="1"/>
</dbReference>
<dbReference type="GO" id="GO:0009252">
    <property type="term" value="P:peptidoglycan biosynthetic process"/>
    <property type="evidence" value="ECO:0007669"/>
    <property type="project" value="UniProtKB-UniRule"/>
</dbReference>
<dbReference type="EMBL" id="CAAHFG010000002">
    <property type="protein sequence ID" value="VGO15270.1"/>
    <property type="molecule type" value="Genomic_DNA"/>
</dbReference>
<keyword evidence="9 19" id="KW-0067">ATP-binding</keyword>
<dbReference type="GO" id="GO:0008360">
    <property type="term" value="P:regulation of cell shape"/>
    <property type="evidence" value="ECO:0007669"/>
    <property type="project" value="UniProtKB-KW"/>
</dbReference>
<dbReference type="InterPro" id="IPR013815">
    <property type="entry name" value="ATP_grasp_subdomain_1"/>
</dbReference>
<dbReference type="AlphaFoldDB" id="A0A6C2U5J6"/>
<sequence length="297" mass="31938">MADRRFNKVAVLKGGISSEREVSLKSGAAIAQGLRDGGYDVSEIDIETKDFSLPAGIEAVFIALHGQFGEDGEIQQRLVDLGMPFTGSGAESSRVSFDKVLTRECLIANGIPVAKGEVITKSAARTLPVPLVVKPPREGSSVGCHLVFEEEQWGAAFADAAQYSADVLVEEYIPGRELTVGVVDGQVLPVVEIKPKTPWYDFKAKYITGDTTYVCPAELDPDLAAELQSIALRTFDCLGAEGFGRVDFRLSPENKPYVLELNAIPGFTATSLLPKAAQAAGIGFSKLCCRIMEWAHL</sequence>
<evidence type="ECO:0000256" key="11">
    <source>
        <dbReference type="ARBA" id="ARBA00022960"/>
    </source>
</evidence>
<feature type="active site" evidence="17">
    <location>
        <position position="19"/>
    </location>
</feature>
<feature type="active site" evidence="17">
    <location>
        <position position="271"/>
    </location>
</feature>
<dbReference type="NCBIfam" id="TIGR01205">
    <property type="entry name" value="D_ala_D_alaTIGR"/>
    <property type="match status" value="1"/>
</dbReference>
<feature type="active site" evidence="17">
    <location>
        <position position="140"/>
    </location>
</feature>
<dbReference type="GO" id="GO:0046872">
    <property type="term" value="F:metal ion binding"/>
    <property type="evidence" value="ECO:0007669"/>
    <property type="project" value="UniProtKB-KW"/>
</dbReference>
<evidence type="ECO:0000256" key="14">
    <source>
        <dbReference type="ARBA" id="ARBA00023316"/>
    </source>
</evidence>
<comment type="cofactor">
    <cofactor evidence="18">
        <name>Mg(2+)</name>
        <dbReference type="ChEBI" id="CHEBI:18420"/>
    </cofactor>
    <cofactor evidence="18">
        <name>Mn(2+)</name>
        <dbReference type="ChEBI" id="CHEBI:29035"/>
    </cofactor>
    <text evidence="18">Binds 2 magnesium or manganese ions per subunit.</text>
</comment>
<proteinExistence type="inferred from homology"/>
<dbReference type="InterPro" id="IPR011761">
    <property type="entry name" value="ATP-grasp"/>
</dbReference>
<keyword evidence="8 19" id="KW-0547">Nucleotide-binding</keyword>
<name>A0A6C2U5J6_PONDE</name>
<reference evidence="21 22" key="1">
    <citation type="submission" date="2019-04" db="EMBL/GenBank/DDBJ databases">
        <authorList>
            <person name="Van Vliet M D."/>
        </authorList>
    </citation>
    <scope>NUCLEOTIDE SEQUENCE [LARGE SCALE GENOMIC DNA]</scope>
    <source>
        <strain evidence="21 22">F1</strain>
    </source>
</reference>
<evidence type="ECO:0000256" key="19">
    <source>
        <dbReference type="PROSITE-ProRule" id="PRU00409"/>
    </source>
</evidence>
<dbReference type="GO" id="GO:0005737">
    <property type="term" value="C:cytoplasm"/>
    <property type="evidence" value="ECO:0007669"/>
    <property type="project" value="UniProtKB-SubCell"/>
</dbReference>
<dbReference type="PANTHER" id="PTHR23132:SF23">
    <property type="entry name" value="D-ALANINE--D-ALANINE LIGASE B"/>
    <property type="match status" value="1"/>
</dbReference>
<evidence type="ECO:0000313" key="22">
    <source>
        <dbReference type="Proteomes" id="UP000366872"/>
    </source>
</evidence>
<feature type="binding site" evidence="18">
    <location>
        <position position="260"/>
    </location>
    <ligand>
        <name>Mg(2+)</name>
        <dbReference type="ChEBI" id="CHEBI:18420"/>
        <label>2</label>
    </ligand>
</feature>
<comment type="function">
    <text evidence="16">Cell wall formation.</text>
</comment>
<dbReference type="SMART" id="SM01209">
    <property type="entry name" value="GARS_A"/>
    <property type="match status" value="1"/>
</dbReference>
<accession>A0A6C2U5J6</accession>
<evidence type="ECO:0000256" key="10">
    <source>
        <dbReference type="ARBA" id="ARBA00022842"/>
    </source>
</evidence>
<feature type="binding site" evidence="18">
    <location>
        <position position="262"/>
    </location>
    <ligand>
        <name>Mg(2+)</name>
        <dbReference type="ChEBI" id="CHEBI:18420"/>
        <label>2</label>
    </ligand>
</feature>
<evidence type="ECO:0000256" key="13">
    <source>
        <dbReference type="ARBA" id="ARBA00023211"/>
    </source>
</evidence>
<evidence type="ECO:0000256" key="3">
    <source>
        <dbReference type="ARBA" id="ARBA00010871"/>
    </source>
</evidence>
<keyword evidence="10 18" id="KW-0460">Magnesium</keyword>
<dbReference type="InterPro" id="IPR005905">
    <property type="entry name" value="D_ala_D_ala"/>
</dbReference>
<dbReference type="SUPFAM" id="SSF56059">
    <property type="entry name" value="Glutathione synthetase ATP-binding domain-like"/>
    <property type="match status" value="1"/>
</dbReference>
<comment type="catalytic activity">
    <reaction evidence="15 16">
        <text>2 D-alanine + ATP = D-alanyl-D-alanine + ADP + phosphate + H(+)</text>
        <dbReference type="Rhea" id="RHEA:11224"/>
        <dbReference type="ChEBI" id="CHEBI:15378"/>
        <dbReference type="ChEBI" id="CHEBI:30616"/>
        <dbReference type="ChEBI" id="CHEBI:43474"/>
        <dbReference type="ChEBI" id="CHEBI:57416"/>
        <dbReference type="ChEBI" id="CHEBI:57822"/>
        <dbReference type="ChEBI" id="CHEBI:456216"/>
        <dbReference type="EC" id="6.3.2.4"/>
    </reaction>
</comment>
<dbReference type="RefSeq" id="WP_136080850.1">
    <property type="nucleotide sequence ID" value="NZ_CAAHFG010000002.1"/>
</dbReference>
<comment type="similarity">
    <text evidence="3 16">Belongs to the D-alanine--D-alanine ligase family.</text>
</comment>
<dbReference type="GO" id="GO:0005524">
    <property type="term" value="F:ATP binding"/>
    <property type="evidence" value="ECO:0007669"/>
    <property type="project" value="UniProtKB-UniRule"/>
</dbReference>
<evidence type="ECO:0000256" key="12">
    <source>
        <dbReference type="ARBA" id="ARBA00022984"/>
    </source>
</evidence>
<evidence type="ECO:0000259" key="20">
    <source>
        <dbReference type="PROSITE" id="PS50975"/>
    </source>
</evidence>
<keyword evidence="22" id="KW-1185">Reference proteome</keyword>
<gene>
    <name evidence="21" type="primary">ddlB</name>
    <name evidence="16" type="synonym">ddl</name>
    <name evidence="21" type="ORF">PDESU_03852</name>
</gene>
<organism evidence="21 22">
    <name type="scientific">Pontiella desulfatans</name>
    <dbReference type="NCBI Taxonomy" id="2750659"/>
    <lineage>
        <taxon>Bacteria</taxon>
        <taxon>Pseudomonadati</taxon>
        <taxon>Kiritimatiellota</taxon>
        <taxon>Kiritimatiellia</taxon>
        <taxon>Kiritimatiellales</taxon>
        <taxon>Pontiellaceae</taxon>
        <taxon>Pontiella</taxon>
    </lineage>
</organism>
<evidence type="ECO:0000256" key="16">
    <source>
        <dbReference type="HAMAP-Rule" id="MF_00047"/>
    </source>
</evidence>
<feature type="domain" description="ATP-grasp" evidence="20">
    <location>
        <begin position="103"/>
        <end position="293"/>
    </location>
</feature>
<dbReference type="GO" id="GO:0008716">
    <property type="term" value="F:D-alanine-D-alanine ligase activity"/>
    <property type="evidence" value="ECO:0007669"/>
    <property type="project" value="UniProtKB-UniRule"/>
</dbReference>
<dbReference type="PROSITE" id="PS50975">
    <property type="entry name" value="ATP_GRASP"/>
    <property type="match status" value="1"/>
</dbReference>
<dbReference type="SUPFAM" id="SSF52440">
    <property type="entry name" value="PreATP-grasp domain"/>
    <property type="match status" value="1"/>
</dbReference>
<dbReference type="Pfam" id="PF07478">
    <property type="entry name" value="Dala_Dala_lig_C"/>
    <property type="match status" value="1"/>
</dbReference>
<evidence type="ECO:0000256" key="6">
    <source>
        <dbReference type="ARBA" id="ARBA00022598"/>
    </source>
</evidence>
<keyword evidence="11 16" id="KW-0133">Cell shape</keyword>
<evidence type="ECO:0000256" key="7">
    <source>
        <dbReference type="ARBA" id="ARBA00022723"/>
    </source>
</evidence>
<protein>
    <recommendedName>
        <fullName evidence="4 16">D-alanine--D-alanine ligase</fullName>
        <ecNumber evidence="4 16">6.3.2.4</ecNumber>
    </recommendedName>
    <alternativeName>
        <fullName evidence="16">D-Ala-D-Ala ligase</fullName>
    </alternativeName>
    <alternativeName>
        <fullName evidence="16">D-alanylalanine synthetase</fullName>
    </alternativeName>
</protein>